<evidence type="ECO:0000313" key="7">
    <source>
        <dbReference type="Proteomes" id="UP000331308"/>
    </source>
</evidence>
<dbReference type="OrthoDB" id="3239392at2"/>
<dbReference type="RefSeq" id="WP_055063503.1">
    <property type="nucleotide sequence ID" value="NZ_AP031419.1"/>
</dbReference>
<evidence type="ECO:0000313" key="5">
    <source>
        <dbReference type="Proteomes" id="UP000261031"/>
    </source>
</evidence>
<protein>
    <submittedName>
        <fullName evidence="2">Uncharacterized protein</fullName>
    </submittedName>
</protein>
<comment type="caution">
    <text evidence="2">The sequence shown here is derived from an EMBL/GenBank/DDBJ whole genome shotgun (WGS) entry which is preliminary data.</text>
</comment>
<dbReference type="STRING" id="28026.GCA_000940535_01315"/>
<reference evidence="5 6" key="1">
    <citation type="submission" date="2018-08" db="EMBL/GenBank/DDBJ databases">
        <title>A genome reference for cultivated species of the human gut microbiota.</title>
        <authorList>
            <person name="Zou Y."/>
            <person name="Xue W."/>
            <person name="Luo G."/>
        </authorList>
    </citation>
    <scope>NUCLEOTIDE SEQUENCE [LARGE SCALE GENOMIC DNA]</scope>
    <source>
        <strain evidence="3 6">CF01-1</strain>
        <strain evidence="2 5">OF05-12</strain>
    </source>
</reference>
<dbReference type="EMBL" id="QSWD01000003">
    <property type="protein sequence ID" value="RGP02793.1"/>
    <property type="molecule type" value="Genomic_DNA"/>
</dbReference>
<reference evidence="1 8" key="3">
    <citation type="submission" date="2023-01" db="EMBL/GenBank/DDBJ databases">
        <title>Human gut microbiome strain richness.</title>
        <authorList>
            <person name="Chen-Liaw A."/>
        </authorList>
    </citation>
    <scope>NUCLEOTIDE SEQUENCE [LARGE SCALE GENOMIC DNA]</scope>
    <source>
        <strain evidence="1 8">RTP21311st1_C8_RTP21311_201001</strain>
    </source>
</reference>
<accession>A0A139B848</accession>
<evidence type="ECO:0000313" key="4">
    <source>
        <dbReference type="EMBL" id="VUX63140.1"/>
    </source>
</evidence>
<proteinExistence type="predicted"/>
<gene>
    <name evidence="4" type="ORF">BPLFYP29_00773</name>
    <name evidence="3" type="ORF">DXA22_04185</name>
    <name evidence="2" type="ORF">DXA79_06160</name>
    <name evidence="1" type="ORF">PMN70_05530</name>
</gene>
<sequence length="82" mass="9132">MSESIERHITTVAASEDGTVTQVTHTSVRVSTSGDCFDPERCCDERERALIAAMRAYLRPQHAPQSLIDRLEATLDHCCGER</sequence>
<name>A0A139B848_BIFPS</name>
<dbReference type="Proteomes" id="UP000261031">
    <property type="component" value="Unassembled WGS sequence"/>
</dbReference>
<evidence type="ECO:0000313" key="2">
    <source>
        <dbReference type="EMBL" id="RGP02793.1"/>
    </source>
</evidence>
<dbReference type="Proteomes" id="UP001212008">
    <property type="component" value="Unassembled WGS sequence"/>
</dbReference>
<evidence type="ECO:0000313" key="8">
    <source>
        <dbReference type="Proteomes" id="UP001212008"/>
    </source>
</evidence>
<evidence type="ECO:0000313" key="6">
    <source>
        <dbReference type="Proteomes" id="UP000284163"/>
    </source>
</evidence>
<dbReference type="EMBL" id="QSDK01000004">
    <property type="protein sequence ID" value="RGY77342.1"/>
    <property type="molecule type" value="Genomic_DNA"/>
</dbReference>
<dbReference type="EMBL" id="JAQKRA010000002">
    <property type="protein sequence ID" value="MDB6491656.1"/>
    <property type="molecule type" value="Genomic_DNA"/>
</dbReference>
<dbReference type="AlphaFoldDB" id="A0A139B848"/>
<evidence type="ECO:0000313" key="3">
    <source>
        <dbReference type="EMBL" id="RGY77342.1"/>
    </source>
</evidence>
<dbReference type="Proteomes" id="UP000331308">
    <property type="component" value="Unassembled WGS sequence"/>
</dbReference>
<dbReference type="EMBL" id="CABHOD010000004">
    <property type="protein sequence ID" value="VUX63140.1"/>
    <property type="molecule type" value="Genomic_DNA"/>
</dbReference>
<dbReference type="Proteomes" id="UP000284163">
    <property type="component" value="Unassembled WGS sequence"/>
</dbReference>
<evidence type="ECO:0000313" key="1">
    <source>
        <dbReference type="EMBL" id="MDB6491656.1"/>
    </source>
</evidence>
<reference evidence="4 7" key="2">
    <citation type="submission" date="2019-07" db="EMBL/GenBank/DDBJ databases">
        <authorList>
            <person name="Chang H.-W."/>
            <person name="Raman A."/>
            <person name="Venkatesh S."/>
            <person name="Gehrig J."/>
        </authorList>
    </citation>
    <scope>NUCLEOTIDE SEQUENCE [LARGE SCALE GENOMIC DNA]</scope>
    <source>
        <strain evidence="4">Bifidobacterium_pseudocatenulatum_LFYP_29</strain>
    </source>
</reference>
<organism evidence="2 5">
    <name type="scientific">Bifidobacterium pseudocatenulatum</name>
    <dbReference type="NCBI Taxonomy" id="28026"/>
    <lineage>
        <taxon>Bacteria</taxon>
        <taxon>Bacillati</taxon>
        <taxon>Actinomycetota</taxon>
        <taxon>Actinomycetes</taxon>
        <taxon>Bifidobacteriales</taxon>
        <taxon>Bifidobacteriaceae</taxon>
        <taxon>Bifidobacterium</taxon>
    </lineage>
</organism>